<dbReference type="Gene3D" id="3.40.50.300">
    <property type="entry name" value="P-loop containing nucleotide triphosphate hydrolases"/>
    <property type="match status" value="2"/>
</dbReference>
<dbReference type="RefSeq" id="WP_052673577.1">
    <property type="nucleotide sequence ID" value="NZ_LN681225.1"/>
</dbReference>
<accession>A0A0A8UMG1</accession>
<dbReference type="EMBL" id="LN681225">
    <property type="protein sequence ID" value="CEK09938.1"/>
    <property type="molecule type" value="Genomic_DNA"/>
</dbReference>
<dbReference type="SUPFAM" id="SSF52540">
    <property type="entry name" value="P-loop containing nucleoside triphosphate hydrolases"/>
    <property type="match status" value="2"/>
</dbReference>
<sequence length="524" mass="59071">MVKESTGIKGLDDVLYGGYPAGRPTLITGDSGTGKTIMTLLYARNLLLQSEPLLYICMDEKPSDLIANMNSLYNKTETPSLDQLFFIDAGSQVDQEVSGNFDMMLLIERASNLIKKHKIKSIVVDSIQSIQLGTTNYNPSHEILQLFEYARTNDLTLVATLGEGLLDKDELVARFYVDCVIELKQVVKETIMTRFLRVLKYRGSQHGTDVYPFSINNKGISLLPITSSNLKYDSTVSYMSSGVKKLDQLLGGRGLPLEATIIISGRAGTAKTSLAAKIAESACENGLNVCFMSFEESPGDLIRHTASCGINLTKHVECQKLFLRSHRSVEQGLEEHILTTIDFIEENKIDMIVIDPITALMDIGDSRFVKKLLLRFTSYVKERRMMALFTELIPDYSDDKSYLSISSLTDVWIRLRLVEEDGEFYRALHVIKARGLPQSHEVKEMKLSATGIELLDPYVSENKIVFGSKKAILEMKDKMIETEMRVEERKIAEDIKALQMKRQILQEEIKLQVSQKNAYQKSRE</sequence>
<evidence type="ECO:0000256" key="1">
    <source>
        <dbReference type="ARBA" id="ARBA00012513"/>
    </source>
</evidence>
<gene>
    <name evidence="9" type="ORF">LHA_0860</name>
</gene>
<dbReference type="GO" id="GO:0016787">
    <property type="term" value="F:hydrolase activity"/>
    <property type="evidence" value="ECO:0007669"/>
    <property type="project" value="UniProtKB-KW"/>
</dbReference>
<dbReference type="PANTHER" id="PTHR42926">
    <property type="match status" value="1"/>
</dbReference>
<dbReference type="PIRSF" id="PIRSF039117">
    <property type="entry name" value="KaiC"/>
    <property type="match status" value="1"/>
</dbReference>
<keyword evidence="2" id="KW-0597">Phosphoprotein</keyword>
<dbReference type="SMART" id="SM00382">
    <property type="entry name" value="AAA"/>
    <property type="match status" value="2"/>
</dbReference>
<keyword evidence="4" id="KW-0677">Repeat</keyword>
<dbReference type="InterPro" id="IPR014774">
    <property type="entry name" value="KaiC-like_dom"/>
</dbReference>
<organism evidence="9 10">
    <name type="scientific">Legionella hackeliae</name>
    <dbReference type="NCBI Taxonomy" id="449"/>
    <lineage>
        <taxon>Bacteria</taxon>
        <taxon>Pseudomonadati</taxon>
        <taxon>Pseudomonadota</taxon>
        <taxon>Gammaproteobacteria</taxon>
        <taxon>Legionellales</taxon>
        <taxon>Legionellaceae</taxon>
        <taxon>Legionella</taxon>
    </lineage>
</organism>
<dbReference type="InterPro" id="IPR027417">
    <property type="entry name" value="P-loop_NTPase"/>
</dbReference>
<protein>
    <recommendedName>
        <fullName evidence="1">non-specific serine/threonine protein kinase</fullName>
        <ecNumber evidence="1">2.7.11.1</ecNumber>
    </recommendedName>
</protein>
<keyword evidence="6" id="KW-0378">Hydrolase</keyword>
<evidence type="ECO:0000256" key="2">
    <source>
        <dbReference type="ARBA" id="ARBA00022553"/>
    </source>
</evidence>
<proteinExistence type="predicted"/>
<dbReference type="PANTHER" id="PTHR42926:SF1">
    <property type="entry name" value="CIRCADIAN CLOCK OSCILLATOR PROTEIN KAIC 1"/>
    <property type="match status" value="1"/>
</dbReference>
<evidence type="ECO:0000313" key="9">
    <source>
        <dbReference type="EMBL" id="CEK09938.1"/>
    </source>
</evidence>
<dbReference type="Proteomes" id="UP000032803">
    <property type="component" value="Chromosome I"/>
</dbReference>
<dbReference type="NCBIfam" id="NF006799">
    <property type="entry name" value="PRK09302.1"/>
    <property type="match status" value="1"/>
</dbReference>
<keyword evidence="10" id="KW-1185">Reference proteome</keyword>
<dbReference type="InterPro" id="IPR051347">
    <property type="entry name" value="Circadian_clock_KaiC-rel"/>
</dbReference>
<dbReference type="HOGENOM" id="CLU_023669_4_1_6"/>
<dbReference type="InterPro" id="IPR030665">
    <property type="entry name" value="KaiC"/>
</dbReference>
<feature type="domain" description="KaiC" evidence="8">
    <location>
        <begin position="2"/>
        <end position="236"/>
    </location>
</feature>
<feature type="domain" description="KaiC" evidence="8">
    <location>
        <begin position="237"/>
        <end position="468"/>
    </location>
</feature>
<evidence type="ECO:0000256" key="7">
    <source>
        <dbReference type="SAM" id="Coils"/>
    </source>
</evidence>
<keyword evidence="5" id="KW-0418">Kinase</keyword>
<evidence type="ECO:0000256" key="6">
    <source>
        <dbReference type="ARBA" id="ARBA00022801"/>
    </source>
</evidence>
<keyword evidence="3" id="KW-0808">Transferase</keyword>
<dbReference type="GO" id="GO:0004674">
    <property type="term" value="F:protein serine/threonine kinase activity"/>
    <property type="evidence" value="ECO:0007669"/>
    <property type="project" value="UniProtKB-EC"/>
</dbReference>
<evidence type="ECO:0000259" key="8">
    <source>
        <dbReference type="PROSITE" id="PS51146"/>
    </source>
</evidence>
<feature type="coiled-coil region" evidence="7">
    <location>
        <begin position="488"/>
        <end position="515"/>
    </location>
</feature>
<dbReference type="Pfam" id="PF06745">
    <property type="entry name" value="ATPase"/>
    <property type="match status" value="2"/>
</dbReference>
<dbReference type="AlphaFoldDB" id="A0A0A8UMG1"/>
<evidence type="ECO:0000256" key="3">
    <source>
        <dbReference type="ARBA" id="ARBA00022679"/>
    </source>
</evidence>
<dbReference type="EC" id="2.7.11.1" evidence="1"/>
<evidence type="ECO:0000256" key="4">
    <source>
        <dbReference type="ARBA" id="ARBA00022737"/>
    </source>
</evidence>
<dbReference type="STRING" id="449.LHA_0860"/>
<dbReference type="KEGG" id="lha:LHA_0860"/>
<keyword evidence="7" id="KW-0175">Coiled coil</keyword>
<name>A0A0A8UMG1_LEGHA</name>
<reference evidence="10" key="1">
    <citation type="submission" date="2014-09" db="EMBL/GenBank/DDBJ databases">
        <authorList>
            <person name="Gomez-Valero L."/>
        </authorList>
    </citation>
    <scope>NUCLEOTIDE SEQUENCE [LARGE SCALE GENOMIC DNA]</scope>
    <source>
        <strain evidence="10">ATCC35250</strain>
    </source>
</reference>
<dbReference type="GO" id="GO:0005524">
    <property type="term" value="F:ATP binding"/>
    <property type="evidence" value="ECO:0007669"/>
    <property type="project" value="InterPro"/>
</dbReference>
<dbReference type="InterPro" id="IPR003593">
    <property type="entry name" value="AAA+_ATPase"/>
</dbReference>
<dbReference type="OrthoDB" id="9783783at2"/>
<dbReference type="PATRIC" id="fig|449.7.peg.2950"/>
<dbReference type="PROSITE" id="PS51146">
    <property type="entry name" value="KAIC"/>
    <property type="match status" value="2"/>
</dbReference>
<evidence type="ECO:0000256" key="5">
    <source>
        <dbReference type="ARBA" id="ARBA00022777"/>
    </source>
</evidence>
<evidence type="ECO:0000313" key="10">
    <source>
        <dbReference type="Proteomes" id="UP000032803"/>
    </source>
</evidence>
<dbReference type="InterPro" id="IPR010624">
    <property type="entry name" value="KaiC_dom"/>
</dbReference>